<feature type="compositionally biased region" description="Polar residues" evidence="1">
    <location>
        <begin position="438"/>
        <end position="448"/>
    </location>
</feature>
<feature type="region of interest" description="Disordered" evidence="1">
    <location>
        <begin position="277"/>
        <end position="302"/>
    </location>
</feature>
<accession>A0AAV7VAW5</accession>
<dbReference type="AlphaFoldDB" id="A0AAV7VAW5"/>
<gene>
    <name evidence="2" type="ORF">NDU88_001091</name>
</gene>
<feature type="compositionally biased region" description="Polar residues" evidence="1">
    <location>
        <begin position="376"/>
        <end position="386"/>
    </location>
</feature>
<sequence>MSNEPAYELNMPGQFLALNVLDRNMTEELEKELQKQCKNQNRTELPLLDGHQTLTKKLVLIPYRGYNHEIISLCTSRLTSSAGTSLWIDAIETSVFSNSEDVKILSLEFHVKQKIVMNVLSLPHYVIESRLSHQNSLKQKKRKETQKIKVALKASMGAAQNLKTETAVDPVARQQNGLVNMNEYLLIHSLETSIRCPTNRPFYERYHCLMPVLRCECLKPKPANQLSPNQIPTKTHYVAAPGLLQSNICSQNPSTQFYAAGSPLPIKSRVSLERNLESKRTNEKPSLRPTGCTDDGPQGQKQIRENNLNNISNIKQKRKNEDTVASLCKKNTLLQTVTSSFRIRLSKMWEEFQDTPITSGVQGIGPVLGRVLDSGNAASPDQNQEPLNDDTVPRANQEKKRKADMACIEPVQLSAMITAQSPSKYTSSRNRRMRNEKSNSSQNPMENI</sequence>
<feature type="compositionally biased region" description="Basic and acidic residues" evidence="1">
    <location>
        <begin position="277"/>
        <end position="286"/>
    </location>
</feature>
<comment type="caution">
    <text evidence="2">The sequence shown here is derived from an EMBL/GenBank/DDBJ whole genome shotgun (WGS) entry which is preliminary data.</text>
</comment>
<evidence type="ECO:0000313" key="3">
    <source>
        <dbReference type="Proteomes" id="UP001066276"/>
    </source>
</evidence>
<keyword evidence="3" id="KW-1185">Reference proteome</keyword>
<feature type="region of interest" description="Disordered" evidence="1">
    <location>
        <begin position="371"/>
        <end position="404"/>
    </location>
</feature>
<feature type="region of interest" description="Disordered" evidence="1">
    <location>
        <begin position="418"/>
        <end position="448"/>
    </location>
</feature>
<feature type="compositionally biased region" description="Polar residues" evidence="1">
    <location>
        <begin position="418"/>
        <end position="428"/>
    </location>
</feature>
<name>A0AAV7VAW5_PLEWA</name>
<dbReference type="Proteomes" id="UP001066276">
    <property type="component" value="Chromosome 2_1"/>
</dbReference>
<dbReference type="EMBL" id="JANPWB010000003">
    <property type="protein sequence ID" value="KAJ1197229.1"/>
    <property type="molecule type" value="Genomic_DNA"/>
</dbReference>
<evidence type="ECO:0000256" key="1">
    <source>
        <dbReference type="SAM" id="MobiDB-lite"/>
    </source>
</evidence>
<reference evidence="2" key="1">
    <citation type="journal article" date="2022" name="bioRxiv">
        <title>Sequencing and chromosome-scale assembly of the giantPleurodeles waltlgenome.</title>
        <authorList>
            <person name="Brown T."/>
            <person name="Elewa A."/>
            <person name="Iarovenko S."/>
            <person name="Subramanian E."/>
            <person name="Araus A.J."/>
            <person name="Petzold A."/>
            <person name="Susuki M."/>
            <person name="Suzuki K.-i.T."/>
            <person name="Hayashi T."/>
            <person name="Toyoda A."/>
            <person name="Oliveira C."/>
            <person name="Osipova E."/>
            <person name="Leigh N.D."/>
            <person name="Simon A."/>
            <person name="Yun M.H."/>
        </authorList>
    </citation>
    <scope>NUCLEOTIDE SEQUENCE</scope>
    <source>
        <strain evidence="2">20211129_DDA</strain>
        <tissue evidence="2">Liver</tissue>
    </source>
</reference>
<organism evidence="2 3">
    <name type="scientific">Pleurodeles waltl</name>
    <name type="common">Iberian ribbed newt</name>
    <dbReference type="NCBI Taxonomy" id="8319"/>
    <lineage>
        <taxon>Eukaryota</taxon>
        <taxon>Metazoa</taxon>
        <taxon>Chordata</taxon>
        <taxon>Craniata</taxon>
        <taxon>Vertebrata</taxon>
        <taxon>Euteleostomi</taxon>
        <taxon>Amphibia</taxon>
        <taxon>Batrachia</taxon>
        <taxon>Caudata</taxon>
        <taxon>Salamandroidea</taxon>
        <taxon>Salamandridae</taxon>
        <taxon>Pleurodelinae</taxon>
        <taxon>Pleurodeles</taxon>
    </lineage>
</organism>
<proteinExistence type="predicted"/>
<evidence type="ECO:0000313" key="2">
    <source>
        <dbReference type="EMBL" id="KAJ1197229.1"/>
    </source>
</evidence>
<protein>
    <submittedName>
        <fullName evidence="2">Uncharacterized protein</fullName>
    </submittedName>
</protein>